<proteinExistence type="predicted"/>
<dbReference type="EMBL" id="KQ947406">
    <property type="protein sequence ID" value="KUJ22486.1"/>
    <property type="molecule type" value="Genomic_DNA"/>
</dbReference>
<dbReference type="KEGG" id="psco:LY89DRAFT_300633"/>
<gene>
    <name evidence="1" type="ORF">LY89DRAFT_300633</name>
</gene>
<dbReference type="InParanoid" id="A0A194XQP3"/>
<dbReference type="RefSeq" id="XP_018076841.1">
    <property type="nucleotide sequence ID" value="XM_018206569.1"/>
</dbReference>
<name>A0A194XQP3_MOLSC</name>
<keyword evidence="2" id="KW-1185">Reference proteome</keyword>
<protein>
    <submittedName>
        <fullName evidence="1">Uncharacterized protein</fullName>
    </submittedName>
</protein>
<accession>A0A194XQP3</accession>
<sequence>MLPESNSHSRKLSNTKSCAILLSTPSYPKSEAQNHQFNPILFLNAFLAIFAGTGGDPSSCNICRTCGIVNAFNSGIFAGKLGIGWPVFLLTRGSSLALVWERAMIEIVVHFKEQIVCLCKIIKSHFTNSRVVAVIDLNEKALSPTSLVCWVLPDALDASVASAILILDLFVVLVLYDNWTWTNACTVREVVFTKVDPSRGNT</sequence>
<organism evidence="1 2">
    <name type="scientific">Mollisia scopiformis</name>
    <name type="common">Conifer needle endophyte fungus</name>
    <name type="synonym">Phialocephala scopiformis</name>
    <dbReference type="NCBI Taxonomy" id="149040"/>
    <lineage>
        <taxon>Eukaryota</taxon>
        <taxon>Fungi</taxon>
        <taxon>Dikarya</taxon>
        <taxon>Ascomycota</taxon>
        <taxon>Pezizomycotina</taxon>
        <taxon>Leotiomycetes</taxon>
        <taxon>Helotiales</taxon>
        <taxon>Mollisiaceae</taxon>
        <taxon>Mollisia</taxon>
    </lineage>
</organism>
<dbReference type="AlphaFoldDB" id="A0A194XQP3"/>
<evidence type="ECO:0000313" key="1">
    <source>
        <dbReference type="EMBL" id="KUJ22486.1"/>
    </source>
</evidence>
<reference evidence="1 2" key="1">
    <citation type="submission" date="2015-10" db="EMBL/GenBank/DDBJ databases">
        <title>Full genome of DAOMC 229536 Phialocephala scopiformis, a fungal endophyte of spruce producing the potent anti-insectan compound rugulosin.</title>
        <authorList>
            <consortium name="DOE Joint Genome Institute"/>
            <person name="Walker A.K."/>
            <person name="Frasz S.L."/>
            <person name="Seifert K.A."/>
            <person name="Miller J.D."/>
            <person name="Mondo S.J."/>
            <person name="Labutti K."/>
            <person name="Lipzen A."/>
            <person name="Dockter R."/>
            <person name="Kennedy M."/>
            <person name="Grigoriev I.V."/>
            <person name="Spatafora J.W."/>
        </authorList>
    </citation>
    <scope>NUCLEOTIDE SEQUENCE [LARGE SCALE GENOMIC DNA]</scope>
    <source>
        <strain evidence="1 2">CBS 120377</strain>
    </source>
</reference>
<dbReference type="Proteomes" id="UP000070700">
    <property type="component" value="Unassembled WGS sequence"/>
</dbReference>
<dbReference type="GeneID" id="28816295"/>
<evidence type="ECO:0000313" key="2">
    <source>
        <dbReference type="Proteomes" id="UP000070700"/>
    </source>
</evidence>